<dbReference type="SUPFAM" id="SSF103054">
    <property type="entry name" value="General secretion pathway protein M, EpsM"/>
    <property type="match status" value="1"/>
</dbReference>
<dbReference type="Gene3D" id="3.30.1360.100">
    <property type="entry name" value="General secretion pathway protein M, EpsM"/>
    <property type="match status" value="1"/>
</dbReference>
<dbReference type="RefSeq" id="WP_126765450.1">
    <property type="nucleotide sequence ID" value="NZ_PIPJ01000001.1"/>
</dbReference>
<dbReference type="InterPro" id="IPR023229">
    <property type="entry name" value="T2SS_M_periplasmic_sf"/>
</dbReference>
<dbReference type="GO" id="GO:0015628">
    <property type="term" value="P:protein secretion by the type II secretion system"/>
    <property type="evidence" value="ECO:0007669"/>
    <property type="project" value="InterPro"/>
</dbReference>
<sequence>MSKLKQWLTPLTQKVAPPLMQVRAKALQRWQLLQPREQTMLQLMAVVIAIALLWFAIWQPLQERTQRAEAALESEYNTQSFVENQIAQVLQARNNQQGGSRVNANQLSGVVTTLTNELELEVARMQPQNDSLLLVFNEADFTNLLELLARLSERQVVIEAVDVSETDNAGIVRVRRLLIRV</sequence>
<protein>
    <recommendedName>
        <fullName evidence="13">Type II secretion system protein M</fullName>
    </recommendedName>
</protein>
<evidence type="ECO:0008006" key="13">
    <source>
        <dbReference type="Google" id="ProtNLM"/>
    </source>
</evidence>
<evidence type="ECO:0000256" key="8">
    <source>
        <dbReference type="ARBA" id="ARBA00022989"/>
    </source>
</evidence>
<evidence type="ECO:0000256" key="6">
    <source>
        <dbReference type="ARBA" id="ARBA00022692"/>
    </source>
</evidence>
<evidence type="ECO:0000256" key="9">
    <source>
        <dbReference type="ARBA" id="ARBA00023136"/>
    </source>
</evidence>
<evidence type="ECO:0000256" key="5">
    <source>
        <dbReference type="ARBA" id="ARBA00022519"/>
    </source>
</evidence>
<evidence type="ECO:0000256" key="4">
    <source>
        <dbReference type="ARBA" id="ARBA00022475"/>
    </source>
</evidence>
<evidence type="ECO:0000256" key="7">
    <source>
        <dbReference type="ARBA" id="ARBA00022927"/>
    </source>
</evidence>
<dbReference type="AlphaFoldDB" id="A0A432W3C7"/>
<comment type="similarity">
    <text evidence="2">Belongs to the GSP M family.</text>
</comment>
<keyword evidence="8 10" id="KW-1133">Transmembrane helix</keyword>
<proteinExistence type="inferred from homology"/>
<evidence type="ECO:0000256" key="10">
    <source>
        <dbReference type="SAM" id="Phobius"/>
    </source>
</evidence>
<dbReference type="OrthoDB" id="6624834at2"/>
<keyword evidence="5" id="KW-0997">Cell inner membrane</keyword>
<dbReference type="Proteomes" id="UP000288395">
    <property type="component" value="Unassembled WGS sequence"/>
</dbReference>
<evidence type="ECO:0000313" key="12">
    <source>
        <dbReference type="Proteomes" id="UP000288395"/>
    </source>
</evidence>
<keyword evidence="9 10" id="KW-0472">Membrane</keyword>
<evidence type="ECO:0000256" key="1">
    <source>
        <dbReference type="ARBA" id="ARBA00004377"/>
    </source>
</evidence>
<reference evidence="12" key="1">
    <citation type="journal article" date="2018" name="Front. Microbiol.">
        <title>Genome-Based Analysis Reveals the Taxonomy and Diversity of the Family Idiomarinaceae.</title>
        <authorList>
            <person name="Liu Y."/>
            <person name="Lai Q."/>
            <person name="Shao Z."/>
        </authorList>
    </citation>
    <scope>NUCLEOTIDE SEQUENCE [LARGE SCALE GENOMIC DNA]</scope>
    <source>
        <strain evidence="12">GBPy7</strain>
    </source>
</reference>
<keyword evidence="3" id="KW-0813">Transport</keyword>
<keyword evidence="6 10" id="KW-0812">Transmembrane</keyword>
<comment type="caution">
    <text evidence="11">The sequence shown here is derived from an EMBL/GenBank/DDBJ whole genome shotgun (WGS) entry which is preliminary data.</text>
</comment>
<name>A0A432W3C7_9GAMM</name>
<dbReference type="GO" id="GO:0015627">
    <property type="term" value="C:type II protein secretion system complex"/>
    <property type="evidence" value="ECO:0007669"/>
    <property type="project" value="InterPro"/>
</dbReference>
<evidence type="ECO:0000256" key="3">
    <source>
        <dbReference type="ARBA" id="ARBA00022448"/>
    </source>
</evidence>
<keyword evidence="4" id="KW-1003">Cell membrane</keyword>
<keyword evidence="12" id="KW-1185">Reference proteome</keyword>
<dbReference type="EMBL" id="PIPJ01000001">
    <property type="protein sequence ID" value="RUO23636.1"/>
    <property type="molecule type" value="Genomic_DNA"/>
</dbReference>
<dbReference type="PIRSF" id="PIRSF006291">
    <property type="entry name" value="GspM"/>
    <property type="match status" value="1"/>
</dbReference>
<feature type="transmembrane region" description="Helical" evidence="10">
    <location>
        <begin position="39"/>
        <end position="58"/>
    </location>
</feature>
<organism evidence="11 12">
    <name type="scientific">Aliidiomarina iranensis</name>
    <dbReference type="NCBI Taxonomy" id="1434071"/>
    <lineage>
        <taxon>Bacteria</taxon>
        <taxon>Pseudomonadati</taxon>
        <taxon>Pseudomonadota</taxon>
        <taxon>Gammaproteobacteria</taxon>
        <taxon>Alteromonadales</taxon>
        <taxon>Idiomarinaceae</taxon>
        <taxon>Aliidiomarina</taxon>
    </lineage>
</organism>
<dbReference type="InterPro" id="IPR007690">
    <property type="entry name" value="T2SS_GspM"/>
</dbReference>
<accession>A0A432W3C7</accession>
<evidence type="ECO:0000256" key="2">
    <source>
        <dbReference type="ARBA" id="ARBA00010637"/>
    </source>
</evidence>
<gene>
    <name evidence="11" type="ORF">CWE08_03035</name>
</gene>
<dbReference type="Pfam" id="PF04612">
    <property type="entry name" value="T2SSM"/>
    <property type="match status" value="1"/>
</dbReference>
<keyword evidence="7" id="KW-0653">Protein transport</keyword>
<evidence type="ECO:0000313" key="11">
    <source>
        <dbReference type="EMBL" id="RUO23636.1"/>
    </source>
</evidence>
<dbReference type="GO" id="GO:0005886">
    <property type="term" value="C:plasma membrane"/>
    <property type="evidence" value="ECO:0007669"/>
    <property type="project" value="UniProtKB-SubCell"/>
</dbReference>
<comment type="subcellular location">
    <subcellularLocation>
        <location evidence="1">Cell inner membrane</location>
        <topology evidence="1">Single-pass membrane protein</topology>
    </subcellularLocation>
</comment>